<dbReference type="InterPro" id="IPR003797">
    <property type="entry name" value="DegV"/>
</dbReference>
<dbReference type="InterPro" id="IPR050270">
    <property type="entry name" value="DegV_domain_contain"/>
</dbReference>
<protein>
    <submittedName>
        <fullName evidence="2">Fatty acid-binding protein</fullName>
    </submittedName>
</protein>
<accession>A0A645H937</accession>
<organism evidence="2">
    <name type="scientific">bioreactor metagenome</name>
    <dbReference type="NCBI Taxonomy" id="1076179"/>
    <lineage>
        <taxon>unclassified sequences</taxon>
        <taxon>metagenomes</taxon>
        <taxon>ecological metagenomes</taxon>
    </lineage>
</organism>
<name>A0A645H937_9ZZZZ</name>
<sequence length="177" mass="19404">MDLPNVFVVDSANLSTGHGLLVLAAAEAAERGNSPECVLRMLEGAAPRVETSFVLNRLDYMRKGGRCSSVAALGANLLKLHPCIEVVGGKISVTRKYRGSMEKVVSDYIHDRLDHRTDLDKRRAFLVNTATPELLDIAREELRNCGVFDEIIETKAGCTVFCHCGPNTLGVMFLRSK</sequence>
<keyword evidence="1" id="KW-0446">Lipid-binding</keyword>
<dbReference type="EMBL" id="VSSQ01088140">
    <property type="protein sequence ID" value="MPN34872.1"/>
    <property type="molecule type" value="Genomic_DNA"/>
</dbReference>
<dbReference type="NCBIfam" id="TIGR00762">
    <property type="entry name" value="DegV"/>
    <property type="match status" value="1"/>
</dbReference>
<dbReference type="SUPFAM" id="SSF82549">
    <property type="entry name" value="DAK1/DegV-like"/>
    <property type="match status" value="1"/>
</dbReference>
<dbReference type="AlphaFoldDB" id="A0A645H937"/>
<evidence type="ECO:0000256" key="1">
    <source>
        <dbReference type="ARBA" id="ARBA00023121"/>
    </source>
</evidence>
<dbReference type="Pfam" id="PF02645">
    <property type="entry name" value="DegV"/>
    <property type="match status" value="1"/>
</dbReference>
<dbReference type="InterPro" id="IPR043168">
    <property type="entry name" value="DegV_C"/>
</dbReference>
<reference evidence="2" key="1">
    <citation type="submission" date="2019-08" db="EMBL/GenBank/DDBJ databases">
        <authorList>
            <person name="Kucharzyk K."/>
            <person name="Murdoch R.W."/>
            <person name="Higgins S."/>
            <person name="Loffler F."/>
        </authorList>
    </citation>
    <scope>NUCLEOTIDE SEQUENCE</scope>
</reference>
<dbReference type="PROSITE" id="PS51482">
    <property type="entry name" value="DEGV"/>
    <property type="match status" value="1"/>
</dbReference>
<dbReference type="Gene3D" id="3.30.1180.10">
    <property type="match status" value="1"/>
</dbReference>
<dbReference type="Gene3D" id="3.40.50.10440">
    <property type="entry name" value="Dihydroxyacetone kinase, domain 1"/>
    <property type="match status" value="1"/>
</dbReference>
<dbReference type="GO" id="GO:0008289">
    <property type="term" value="F:lipid binding"/>
    <property type="evidence" value="ECO:0007669"/>
    <property type="project" value="UniProtKB-KW"/>
</dbReference>
<dbReference type="PANTHER" id="PTHR33434">
    <property type="entry name" value="DEGV DOMAIN-CONTAINING PROTEIN DR_1986-RELATED"/>
    <property type="match status" value="1"/>
</dbReference>
<gene>
    <name evidence="2" type="ORF">SDC9_182366</name>
</gene>
<evidence type="ECO:0000313" key="2">
    <source>
        <dbReference type="EMBL" id="MPN34872.1"/>
    </source>
</evidence>
<dbReference type="PANTHER" id="PTHR33434:SF2">
    <property type="entry name" value="FATTY ACID-BINDING PROTEIN TM_1468"/>
    <property type="match status" value="1"/>
</dbReference>
<comment type="caution">
    <text evidence="2">The sequence shown here is derived from an EMBL/GenBank/DDBJ whole genome shotgun (WGS) entry which is preliminary data.</text>
</comment>
<proteinExistence type="predicted"/>